<name>A0A6A6B172_9PEZI</name>
<dbReference type="GO" id="GO:0031267">
    <property type="term" value="F:small GTPase binding"/>
    <property type="evidence" value="ECO:0007669"/>
    <property type="project" value="InterPro"/>
</dbReference>
<proteinExistence type="predicted"/>
<feature type="compositionally biased region" description="Polar residues" evidence="1">
    <location>
        <begin position="43"/>
        <end position="64"/>
    </location>
</feature>
<feature type="compositionally biased region" description="Pro residues" evidence="1">
    <location>
        <begin position="427"/>
        <end position="436"/>
    </location>
</feature>
<keyword evidence="4" id="KW-1185">Reference proteome</keyword>
<dbReference type="Proteomes" id="UP000799438">
    <property type="component" value="Unassembled WGS sequence"/>
</dbReference>
<sequence>MDAVPGARLAVPHDHDRPSHRRNKSATTIKSFLTGRGHKRSPSDGTTLTVATPNENARPRSSQAVMGAMPLLPPDHPHGQRVLGELYNQMSNAPASPKKSDENRESKRKSVHKKTLSAVSLRSLARGQDKPKEEKEKEVGKEGKREERREEKRMSRDIKKTKSSTSLSAVFAKAKQRKENNHPSKDKENTTPPHSAVSATNAPIWAEFSTQRPADYQETTSPAAIPPRDRQDVDNDIALYTPTEYTPSKQRNFYDFERPTLQISRQTSGGNPRPSSMFSPKSGSSTSFLDTLSRKISDERKQAFSGKAQNFMENWKMKGDQSSRPSNDSIPRRSNSDKRKYSEEKRYMEAAIASKRGSRVMAAVAAINGRAPDGKEIEAPLDQEKIDAEFEAVLDSRNIPENLREKMRSLNTRVKADFISKNKIDEPQPPFLPPKPAFWDESRPAGRRTTSDNSNERIIDDDEDLPGTKRRPRSKTFTFSRADKGEKGEKAEKQKPDTGGTLDRSSYDTVKSASSKSLASSAGPSFFSRAPKAAVPEEFVAYLRQVQKPEEVEVGKIHKLRLLLRNETVAWVDSFIRQGGMMEIVGLLHRIMQIEWREEHEDTLLHESLLCLKGLCTTDLALQKLCEIESTLFPALLAMLFDEEHKGPSEFTTRGLIMSLLFAHLSSAAPPELPDRARTILNYLKDPQKPEQARPVPFILEMYESRPYRVWHREISNVTKEVFWIFLHHLNIIPLLPQTSGDGENGTQGLSYAQQNFPQPRPPVPAAPYVGGVEWDATNYIATHLDLLNGLIASLPTVGERNTLRAELRASKFEITMGGALRTCKEKFYGAVHDGLRTWVKAAAADGWEVKDVRLGPKEEPKVPRSPSPKKKEQPPPKIETPKIELPSLNLGVDLDNRLGEVKGEAGDDYWL</sequence>
<accession>A0A6A6B172</accession>
<reference evidence="3" key="1">
    <citation type="journal article" date="2020" name="Stud. Mycol.">
        <title>101 Dothideomycetes genomes: a test case for predicting lifestyles and emergence of pathogens.</title>
        <authorList>
            <person name="Haridas S."/>
            <person name="Albert R."/>
            <person name="Binder M."/>
            <person name="Bloem J."/>
            <person name="Labutti K."/>
            <person name="Salamov A."/>
            <person name="Andreopoulos B."/>
            <person name="Baker S."/>
            <person name="Barry K."/>
            <person name="Bills G."/>
            <person name="Bluhm B."/>
            <person name="Cannon C."/>
            <person name="Castanera R."/>
            <person name="Culley D."/>
            <person name="Daum C."/>
            <person name="Ezra D."/>
            <person name="Gonzalez J."/>
            <person name="Henrissat B."/>
            <person name="Kuo A."/>
            <person name="Liang C."/>
            <person name="Lipzen A."/>
            <person name="Lutzoni F."/>
            <person name="Magnuson J."/>
            <person name="Mondo S."/>
            <person name="Nolan M."/>
            <person name="Ohm R."/>
            <person name="Pangilinan J."/>
            <person name="Park H.-J."/>
            <person name="Ramirez L."/>
            <person name="Alfaro M."/>
            <person name="Sun H."/>
            <person name="Tritt A."/>
            <person name="Yoshinaga Y."/>
            <person name="Zwiers L.-H."/>
            <person name="Turgeon B."/>
            <person name="Goodwin S."/>
            <person name="Spatafora J."/>
            <person name="Crous P."/>
            <person name="Grigoriev I."/>
        </authorList>
    </citation>
    <scope>NUCLEOTIDE SEQUENCE</scope>
    <source>
        <strain evidence="3">CBS 121167</strain>
    </source>
</reference>
<feature type="domain" description="Formin GTPase-binding" evidence="2">
    <location>
        <begin position="377"/>
        <end position="667"/>
    </location>
</feature>
<feature type="compositionally biased region" description="Polar residues" evidence="1">
    <location>
        <begin position="208"/>
        <end position="222"/>
    </location>
</feature>
<protein>
    <recommendedName>
        <fullName evidence="2">Formin GTPase-binding domain-containing protein</fullName>
    </recommendedName>
</protein>
<dbReference type="SMART" id="SM01140">
    <property type="entry name" value="Drf_GBD"/>
    <property type="match status" value="1"/>
</dbReference>
<feature type="region of interest" description="Disordered" evidence="1">
    <location>
        <begin position="421"/>
        <end position="508"/>
    </location>
</feature>
<feature type="compositionally biased region" description="Basic and acidic residues" evidence="1">
    <location>
        <begin position="330"/>
        <end position="343"/>
    </location>
</feature>
<evidence type="ECO:0000313" key="4">
    <source>
        <dbReference type="Proteomes" id="UP000799438"/>
    </source>
</evidence>
<feature type="region of interest" description="Disordered" evidence="1">
    <location>
        <begin position="1"/>
        <end position="343"/>
    </location>
</feature>
<feature type="compositionally biased region" description="Basic and acidic residues" evidence="1">
    <location>
        <begin position="177"/>
        <end position="189"/>
    </location>
</feature>
<dbReference type="InterPro" id="IPR011989">
    <property type="entry name" value="ARM-like"/>
</dbReference>
<feature type="compositionally biased region" description="Basic and acidic residues" evidence="1">
    <location>
        <begin position="292"/>
        <end position="302"/>
    </location>
</feature>
<feature type="region of interest" description="Disordered" evidence="1">
    <location>
        <begin position="855"/>
        <end position="885"/>
    </location>
</feature>
<organism evidence="3 4">
    <name type="scientific">Aplosporella prunicola CBS 121167</name>
    <dbReference type="NCBI Taxonomy" id="1176127"/>
    <lineage>
        <taxon>Eukaryota</taxon>
        <taxon>Fungi</taxon>
        <taxon>Dikarya</taxon>
        <taxon>Ascomycota</taxon>
        <taxon>Pezizomycotina</taxon>
        <taxon>Dothideomycetes</taxon>
        <taxon>Dothideomycetes incertae sedis</taxon>
        <taxon>Botryosphaeriales</taxon>
        <taxon>Aplosporellaceae</taxon>
        <taxon>Aplosporella</taxon>
    </lineage>
</organism>
<feature type="compositionally biased region" description="Basic and acidic residues" evidence="1">
    <location>
        <begin position="870"/>
        <end position="883"/>
    </location>
</feature>
<dbReference type="Pfam" id="PF06371">
    <property type="entry name" value="Drf_GBD"/>
    <property type="match status" value="1"/>
</dbReference>
<dbReference type="InterPro" id="IPR016024">
    <property type="entry name" value="ARM-type_fold"/>
</dbReference>
<dbReference type="Gene3D" id="1.25.10.10">
    <property type="entry name" value="Leucine-rich Repeat Variant"/>
    <property type="match status" value="1"/>
</dbReference>
<feature type="compositionally biased region" description="Low complexity" evidence="1">
    <location>
        <begin position="275"/>
        <end position="287"/>
    </location>
</feature>
<dbReference type="GO" id="GO:0030036">
    <property type="term" value="P:actin cytoskeleton organization"/>
    <property type="evidence" value="ECO:0007669"/>
    <property type="project" value="InterPro"/>
</dbReference>
<dbReference type="EMBL" id="ML995508">
    <property type="protein sequence ID" value="KAF2137005.1"/>
    <property type="molecule type" value="Genomic_DNA"/>
</dbReference>
<dbReference type="GeneID" id="54295961"/>
<evidence type="ECO:0000256" key="1">
    <source>
        <dbReference type="SAM" id="MobiDB-lite"/>
    </source>
</evidence>
<feature type="compositionally biased region" description="Basic residues" evidence="1">
    <location>
        <begin position="106"/>
        <end position="115"/>
    </location>
</feature>
<feature type="compositionally biased region" description="Polar residues" evidence="1">
    <location>
        <begin position="190"/>
        <end position="201"/>
    </location>
</feature>
<dbReference type="SUPFAM" id="SSF48371">
    <property type="entry name" value="ARM repeat"/>
    <property type="match status" value="1"/>
</dbReference>
<evidence type="ECO:0000259" key="2">
    <source>
        <dbReference type="SMART" id="SM01140"/>
    </source>
</evidence>
<dbReference type="RefSeq" id="XP_033392723.1">
    <property type="nucleotide sequence ID" value="XM_033538465.1"/>
</dbReference>
<dbReference type="AlphaFoldDB" id="A0A6A6B172"/>
<evidence type="ECO:0000313" key="3">
    <source>
        <dbReference type="EMBL" id="KAF2137005.1"/>
    </source>
</evidence>
<feature type="compositionally biased region" description="Basic and acidic residues" evidence="1">
    <location>
        <begin position="127"/>
        <end position="160"/>
    </location>
</feature>
<dbReference type="InterPro" id="IPR010473">
    <property type="entry name" value="GTPase-bd"/>
</dbReference>
<feature type="compositionally biased region" description="Basic and acidic residues" evidence="1">
    <location>
        <begin position="481"/>
        <end position="496"/>
    </location>
</feature>
<feature type="compositionally biased region" description="Polar residues" evidence="1">
    <location>
        <begin position="261"/>
        <end position="274"/>
    </location>
</feature>
<dbReference type="GO" id="GO:0003779">
    <property type="term" value="F:actin binding"/>
    <property type="evidence" value="ECO:0007669"/>
    <property type="project" value="InterPro"/>
</dbReference>
<dbReference type="OrthoDB" id="2155261at2759"/>
<gene>
    <name evidence="3" type="ORF">K452DRAFT_258283</name>
</gene>